<keyword evidence="2" id="KW-0472">Membrane</keyword>
<proteinExistence type="predicted"/>
<evidence type="ECO:0000313" key="4">
    <source>
        <dbReference type="Proteomes" id="UP000694556"/>
    </source>
</evidence>
<dbReference type="GO" id="GO:0045955">
    <property type="term" value="P:negative regulation of calcium ion-dependent exocytosis"/>
    <property type="evidence" value="ECO:0007669"/>
    <property type="project" value="TreeGrafter"/>
</dbReference>
<feature type="region of interest" description="Disordered" evidence="1">
    <location>
        <begin position="89"/>
        <end position="110"/>
    </location>
</feature>
<dbReference type="Ensembl" id="ENSCMMT00000006232.1">
    <property type="protein sequence ID" value="ENSCMMP00000005612.1"/>
    <property type="gene ID" value="ENSCMMG00000003564.1"/>
</dbReference>
<evidence type="ECO:0000313" key="3">
    <source>
        <dbReference type="Ensembl" id="ENSCMMP00000005612.1"/>
    </source>
</evidence>
<feature type="compositionally biased region" description="Basic and acidic residues" evidence="1">
    <location>
        <begin position="89"/>
        <end position="98"/>
    </location>
</feature>
<dbReference type="GO" id="GO:0005886">
    <property type="term" value="C:plasma membrane"/>
    <property type="evidence" value="ECO:0007669"/>
    <property type="project" value="TreeGrafter"/>
</dbReference>
<keyword evidence="2" id="KW-0812">Transmembrane</keyword>
<dbReference type="PANTHER" id="PTHR28597:SF1">
    <property type="entry name" value="VOLTAGE-DEPENDENT CALCIUM CHANNEL BETA SUBUNIT-ASSOCIATED REGULATORY PROTEIN"/>
    <property type="match status" value="1"/>
</dbReference>
<protein>
    <submittedName>
        <fullName evidence="3">Uncharacterized protein</fullName>
    </submittedName>
</protein>
<feature type="compositionally biased region" description="Polar residues" evidence="1">
    <location>
        <begin position="99"/>
        <end position="110"/>
    </location>
</feature>
<evidence type="ECO:0000256" key="1">
    <source>
        <dbReference type="SAM" id="MobiDB-lite"/>
    </source>
</evidence>
<sequence length="305" mass="31695">MSGEQRSAPASAGPPPPQIPSPKHALVSPSPPPPVCVCVPAQAVPGEVSPQDGYVLLLALLSIFIGGTLVLLSGILIICRRCCEADRRHSRASDDPEKTNTTYLDDSQPAQDITIKVEDPDCLSASSYRDVETERFLSSSSSTARRVSFNEAALFDQGKKTQEKGRRYTLTEGDFHHLKNARLTHLHLPPPALKIVTIHECESSENSLAMNPRLPPPKPGLAIFQPPGGALPQPALPSHAVCPSSALPGDTYNSSVDTSFAKASPSASSDSGEGPSVSGGWGLGAGVGRGGGSAGSAPSCSPPPV</sequence>
<feature type="region of interest" description="Disordered" evidence="1">
    <location>
        <begin position="1"/>
        <end position="29"/>
    </location>
</feature>
<dbReference type="PANTHER" id="PTHR28597">
    <property type="entry name" value="VOLTAGE-DEPENDENT CALCIUM CHANNEL BETA SUBUNIT-ASSOCIATED REGULATORY PROTEIN"/>
    <property type="match status" value="1"/>
</dbReference>
<reference evidence="3" key="3">
    <citation type="submission" date="2025-09" db="UniProtKB">
        <authorList>
            <consortium name="Ensembl"/>
        </authorList>
    </citation>
    <scope>IDENTIFICATION</scope>
</reference>
<organism evidence="3 4">
    <name type="scientific">Cairina moschata</name>
    <name type="common">Muscovy duck</name>
    <dbReference type="NCBI Taxonomy" id="8855"/>
    <lineage>
        <taxon>Eukaryota</taxon>
        <taxon>Metazoa</taxon>
        <taxon>Chordata</taxon>
        <taxon>Craniata</taxon>
        <taxon>Vertebrata</taxon>
        <taxon>Euteleostomi</taxon>
        <taxon>Archelosauria</taxon>
        <taxon>Archosauria</taxon>
        <taxon>Dinosauria</taxon>
        <taxon>Saurischia</taxon>
        <taxon>Theropoda</taxon>
        <taxon>Coelurosauria</taxon>
        <taxon>Aves</taxon>
        <taxon>Neognathae</taxon>
        <taxon>Galloanserae</taxon>
        <taxon>Anseriformes</taxon>
        <taxon>Anatidae</taxon>
        <taxon>Anatinae</taxon>
        <taxon>Cairina</taxon>
    </lineage>
</organism>
<feature type="compositionally biased region" description="Gly residues" evidence="1">
    <location>
        <begin position="277"/>
        <end position="294"/>
    </location>
</feature>
<dbReference type="GO" id="GO:0030141">
    <property type="term" value="C:secretory granule"/>
    <property type="evidence" value="ECO:0007669"/>
    <property type="project" value="TreeGrafter"/>
</dbReference>
<evidence type="ECO:0000256" key="2">
    <source>
        <dbReference type="SAM" id="Phobius"/>
    </source>
</evidence>
<reference evidence="3" key="2">
    <citation type="submission" date="2025-08" db="UniProtKB">
        <authorList>
            <consortium name="Ensembl"/>
        </authorList>
    </citation>
    <scope>IDENTIFICATION</scope>
</reference>
<accession>A0A8C3BGV7</accession>
<dbReference type="AlphaFoldDB" id="A0A8C3BGV7"/>
<keyword evidence="4" id="KW-1185">Reference proteome</keyword>
<reference evidence="3" key="1">
    <citation type="submission" date="2018-09" db="EMBL/GenBank/DDBJ databases">
        <title>Common duck and Muscovy duck high density SNP chip.</title>
        <authorList>
            <person name="Vignal A."/>
            <person name="Thebault N."/>
            <person name="Warren W.C."/>
        </authorList>
    </citation>
    <scope>NUCLEOTIDE SEQUENCE [LARGE SCALE GENOMIC DNA]</scope>
</reference>
<feature type="transmembrane region" description="Helical" evidence="2">
    <location>
        <begin position="54"/>
        <end position="79"/>
    </location>
</feature>
<keyword evidence="2" id="KW-1133">Transmembrane helix</keyword>
<dbReference type="GO" id="GO:0044325">
    <property type="term" value="F:transmembrane transporter binding"/>
    <property type="evidence" value="ECO:0007669"/>
    <property type="project" value="InterPro"/>
</dbReference>
<name>A0A8C3BGV7_CAIMO</name>
<dbReference type="InterPro" id="IPR037658">
    <property type="entry name" value="CBARP"/>
</dbReference>
<dbReference type="Proteomes" id="UP000694556">
    <property type="component" value="Chromosome 29"/>
</dbReference>
<feature type="region of interest" description="Disordered" evidence="1">
    <location>
        <begin position="252"/>
        <end position="305"/>
    </location>
</feature>